<dbReference type="GeneID" id="116293601"/>
<dbReference type="AlphaFoldDB" id="A0A6P8HW90"/>
<gene>
    <name evidence="2" type="primary">LOC116293601</name>
</gene>
<accession>A0A6P8HW90</accession>
<dbReference type="PANTHER" id="PTHR39290">
    <property type="entry name" value="C3H1-TYPE DOMAIN-CONTAINING PROTEIN-RELATED"/>
    <property type="match status" value="1"/>
</dbReference>
<evidence type="ECO:0000313" key="2">
    <source>
        <dbReference type="RefSeq" id="XP_031556910.1"/>
    </source>
</evidence>
<sequence length="261" mass="29888">MDGNESIPETLKFGSLEERSICGRFLYYELYLWKLDNAPKDIHKFCDPKIDEKLREKLIRWIRDVDDRTSCQSLQILFSFSIPSPLAIEKILSLHLPIISAGAGTGYWETFLQQKGADVIAFDKNDVYPEQMRYFPIMTGGPSLLSQFSDRALMLGWPDAEEGSTFSLDCLQQYKGNTIIHIGELFGETYSTNPWGQSTSQGFQLELGETFRCILRVQLPNWPGYLDSMTVWSRVTDTTECDGMPMVNVLPSSPRYYGWEK</sequence>
<protein>
    <submittedName>
        <fullName evidence="2">Uncharacterized protein LOC116293601</fullName>
    </submittedName>
</protein>
<proteinExistence type="predicted"/>
<dbReference type="OrthoDB" id="5411518at2759"/>
<reference evidence="2" key="1">
    <citation type="submission" date="2025-08" db="UniProtKB">
        <authorList>
            <consortium name="RefSeq"/>
        </authorList>
    </citation>
    <scope>IDENTIFICATION</scope>
    <source>
        <tissue evidence="2">Tentacle</tissue>
    </source>
</reference>
<name>A0A6P8HW90_ACTTE</name>
<organism evidence="1 2">
    <name type="scientific">Actinia tenebrosa</name>
    <name type="common">Australian red waratah sea anemone</name>
    <dbReference type="NCBI Taxonomy" id="6105"/>
    <lineage>
        <taxon>Eukaryota</taxon>
        <taxon>Metazoa</taxon>
        <taxon>Cnidaria</taxon>
        <taxon>Anthozoa</taxon>
        <taxon>Hexacorallia</taxon>
        <taxon>Actiniaria</taxon>
        <taxon>Actiniidae</taxon>
        <taxon>Actinia</taxon>
    </lineage>
</organism>
<dbReference type="Proteomes" id="UP000515163">
    <property type="component" value="Unplaced"/>
</dbReference>
<evidence type="ECO:0000313" key="1">
    <source>
        <dbReference type="Proteomes" id="UP000515163"/>
    </source>
</evidence>
<keyword evidence="1" id="KW-1185">Reference proteome</keyword>
<dbReference type="RefSeq" id="XP_031556910.1">
    <property type="nucleotide sequence ID" value="XM_031701050.1"/>
</dbReference>
<dbReference type="InParanoid" id="A0A6P8HW90"/>
<dbReference type="KEGG" id="aten:116293601"/>
<dbReference type="PANTHER" id="PTHR39290:SF6">
    <property type="entry name" value="S-ADENOSYL-L-METHIONINE-DEPENDENT METHYLTRANSFERASES SUPERFAMILY PROTEIN"/>
    <property type="match status" value="1"/>
</dbReference>